<feature type="region of interest" description="Disordered" evidence="1">
    <location>
        <begin position="177"/>
        <end position="198"/>
    </location>
</feature>
<dbReference type="EMBL" id="JATAAI010000041">
    <property type="protein sequence ID" value="KAK1734197.1"/>
    <property type="molecule type" value="Genomic_DNA"/>
</dbReference>
<protein>
    <recommendedName>
        <fullName evidence="2">Methyltransferase domain-containing protein</fullName>
    </recommendedName>
</protein>
<accession>A0AAD8XVD2</accession>
<evidence type="ECO:0000256" key="1">
    <source>
        <dbReference type="SAM" id="MobiDB-lite"/>
    </source>
</evidence>
<dbReference type="AlphaFoldDB" id="A0AAD8XVD2"/>
<dbReference type="PANTHER" id="PTHR36971">
    <property type="entry name" value="UNNAMED PRODUCT"/>
    <property type="match status" value="1"/>
</dbReference>
<keyword evidence="4" id="KW-1185">Reference proteome</keyword>
<evidence type="ECO:0000313" key="4">
    <source>
        <dbReference type="Proteomes" id="UP001224775"/>
    </source>
</evidence>
<feature type="domain" description="Methyltransferase" evidence="2">
    <location>
        <begin position="252"/>
        <end position="396"/>
    </location>
</feature>
<evidence type="ECO:0000259" key="2">
    <source>
        <dbReference type="Pfam" id="PF13679"/>
    </source>
</evidence>
<sequence>MLLCPRLTITTEEQTITQSAADVDEANNNDAPINIIFTRQSFVGPKNNVDTLNEPFPTKVSSLPFSASIIARLGHCQKVKSKTSGVIEDVWEVTRWKITEHPKELAEDMASLLIDSSSKAQNEVDEQSSKHETNSSSVIIGSGAMSCSDYLKARAEAFQVASKRKQQLLGPTKDQTRLKKTEPNTNSIHPENKFNDIDSEFNHGGKQAKAKRAKIFASWILETFFGIQMSTDAMIGSIQHDRLICQPCQSNDTSAEHTPQMHVFDVAGGKGHLSLELILHQLQSLTHAISRCTIVDPVIRKSDAKKRQSKLKKAESRLRKQNDDGVVASIDHIATYFTKDSFPEIYTQSIPNDDLEESRPIPTTTLLLGLHPDECTEDILDAALEHNLSVAIIPCCLFSYLYPSRTIRRSTDGGDGKDEEVPVRDYNDFLQYLLDKDESLQLATLPFEGKNKVIYRKVEAV</sequence>
<dbReference type="InterPro" id="IPR025714">
    <property type="entry name" value="Methyltranfer_dom"/>
</dbReference>
<dbReference type="Pfam" id="PF13679">
    <property type="entry name" value="Methyltransf_32"/>
    <property type="match status" value="1"/>
</dbReference>
<gene>
    <name evidence="3" type="ORF">QTG54_015200</name>
</gene>
<reference evidence="3" key="1">
    <citation type="submission" date="2023-06" db="EMBL/GenBank/DDBJ databases">
        <title>Survivors Of The Sea: Transcriptome response of Skeletonema marinoi to long-term dormancy.</title>
        <authorList>
            <person name="Pinder M.I.M."/>
            <person name="Kourtchenko O."/>
            <person name="Robertson E.K."/>
            <person name="Larsson T."/>
            <person name="Maumus F."/>
            <person name="Osuna-Cruz C.M."/>
            <person name="Vancaester E."/>
            <person name="Stenow R."/>
            <person name="Vandepoele K."/>
            <person name="Ploug H."/>
            <person name="Bruchert V."/>
            <person name="Godhe A."/>
            <person name="Topel M."/>
        </authorList>
    </citation>
    <scope>NUCLEOTIDE SEQUENCE</scope>
    <source>
        <strain evidence="3">R05AC</strain>
    </source>
</reference>
<proteinExistence type="predicted"/>
<evidence type="ECO:0000313" key="3">
    <source>
        <dbReference type="EMBL" id="KAK1734197.1"/>
    </source>
</evidence>
<organism evidence="3 4">
    <name type="scientific">Skeletonema marinoi</name>
    <dbReference type="NCBI Taxonomy" id="267567"/>
    <lineage>
        <taxon>Eukaryota</taxon>
        <taxon>Sar</taxon>
        <taxon>Stramenopiles</taxon>
        <taxon>Ochrophyta</taxon>
        <taxon>Bacillariophyta</taxon>
        <taxon>Coscinodiscophyceae</taxon>
        <taxon>Thalassiosirophycidae</taxon>
        <taxon>Thalassiosirales</taxon>
        <taxon>Skeletonemataceae</taxon>
        <taxon>Skeletonema</taxon>
        <taxon>Skeletonema marinoi-dohrnii complex</taxon>
    </lineage>
</organism>
<comment type="caution">
    <text evidence="3">The sequence shown here is derived from an EMBL/GenBank/DDBJ whole genome shotgun (WGS) entry which is preliminary data.</text>
</comment>
<dbReference type="PANTHER" id="PTHR36971:SF1">
    <property type="entry name" value="METHYLTRANSFERASE DOMAIN-CONTAINING PROTEIN"/>
    <property type="match status" value="1"/>
</dbReference>
<dbReference type="Proteomes" id="UP001224775">
    <property type="component" value="Unassembled WGS sequence"/>
</dbReference>
<name>A0AAD8XVD2_9STRA</name>